<gene>
    <name evidence="1" type="ORF">LTS18_005535</name>
</gene>
<evidence type="ECO:0000313" key="1">
    <source>
        <dbReference type="EMBL" id="KAK3061744.1"/>
    </source>
</evidence>
<evidence type="ECO:0000313" key="2">
    <source>
        <dbReference type="Proteomes" id="UP001186974"/>
    </source>
</evidence>
<dbReference type="Proteomes" id="UP001186974">
    <property type="component" value="Unassembled WGS sequence"/>
</dbReference>
<accession>A0ACC3D4V4</accession>
<name>A0ACC3D4V4_9PEZI</name>
<reference evidence="1" key="1">
    <citation type="submission" date="2024-09" db="EMBL/GenBank/DDBJ databases">
        <title>Black Yeasts Isolated from many extreme environments.</title>
        <authorList>
            <person name="Coleine C."/>
            <person name="Stajich J.E."/>
            <person name="Selbmann L."/>
        </authorList>
    </citation>
    <scope>NUCLEOTIDE SEQUENCE</scope>
    <source>
        <strain evidence="1">CCFEE 5737</strain>
    </source>
</reference>
<keyword evidence="2" id="KW-1185">Reference proteome</keyword>
<dbReference type="EMBL" id="JAWDJW010007649">
    <property type="protein sequence ID" value="KAK3061744.1"/>
    <property type="molecule type" value="Genomic_DNA"/>
</dbReference>
<organism evidence="1 2">
    <name type="scientific">Coniosporium uncinatum</name>
    <dbReference type="NCBI Taxonomy" id="93489"/>
    <lineage>
        <taxon>Eukaryota</taxon>
        <taxon>Fungi</taxon>
        <taxon>Dikarya</taxon>
        <taxon>Ascomycota</taxon>
        <taxon>Pezizomycotina</taxon>
        <taxon>Dothideomycetes</taxon>
        <taxon>Dothideomycetes incertae sedis</taxon>
        <taxon>Coniosporium</taxon>
    </lineage>
</organism>
<protein>
    <submittedName>
        <fullName evidence="1">Uncharacterized protein</fullName>
    </submittedName>
</protein>
<comment type="caution">
    <text evidence="1">The sequence shown here is derived from an EMBL/GenBank/DDBJ whole genome shotgun (WGS) entry which is preliminary data.</text>
</comment>
<sequence>MSFHPDTALPCALLCLPRELRDRIYEYAFSDEVYVGSENLHLLRTCHQIHAEAGTLGFSLTKFHLEDLHVGYINRRLKVLSEKQIASIAHLSGVATWFIKGSSEYVGGPFLSRQMALARLDLVLRFYLPGTPDYILPKRIRLDGAYTARALRLMIGGNPSLKTVNVTGFQGYAPPPGFGMRLSNQIRALEPYPSSWRYVNSSWSWVELVEVRDDERVIKVLFHSGLKMTVHLRLEDA</sequence>
<proteinExistence type="predicted"/>